<reference evidence="2" key="2">
    <citation type="submission" date="2015-01" db="EMBL/GenBank/DDBJ databases">
        <title>Evolutionary Origins and Diversification of the Mycorrhizal Mutualists.</title>
        <authorList>
            <consortium name="DOE Joint Genome Institute"/>
            <consortium name="Mycorrhizal Genomics Consortium"/>
            <person name="Kohler A."/>
            <person name="Kuo A."/>
            <person name="Nagy L.G."/>
            <person name="Floudas D."/>
            <person name="Copeland A."/>
            <person name="Barry K.W."/>
            <person name="Cichocki N."/>
            <person name="Veneault-Fourrey C."/>
            <person name="LaButti K."/>
            <person name="Lindquist E.A."/>
            <person name="Lipzen A."/>
            <person name="Lundell T."/>
            <person name="Morin E."/>
            <person name="Murat C."/>
            <person name="Riley R."/>
            <person name="Ohm R."/>
            <person name="Sun H."/>
            <person name="Tunlid A."/>
            <person name="Henrissat B."/>
            <person name="Grigoriev I.V."/>
            <person name="Hibbett D.S."/>
            <person name="Martin F."/>
        </authorList>
    </citation>
    <scope>NUCLEOTIDE SEQUENCE [LARGE SCALE GENOMIC DNA]</scope>
    <source>
        <strain evidence="2">UH-Slu-Lm8-n1</strain>
    </source>
</reference>
<dbReference type="InParanoid" id="A0A0D0BA00"/>
<accession>A0A0D0BA00</accession>
<sequence>MNTTFSVRIFDTTANLRFSLVEKTVWHGANINAGTWSSDGSIERLTIASGTSGALRFKSDVTGDTFLVALGIHNNQQWCHAHVGLTPDQTAMEIHPQYHDPAGGPLGGVLMNPAARMKARIQGGNYRKVVVEFVGPTVVNIIIY</sequence>
<reference evidence="1 2" key="1">
    <citation type="submission" date="2014-04" db="EMBL/GenBank/DDBJ databases">
        <authorList>
            <consortium name="DOE Joint Genome Institute"/>
            <person name="Kuo A."/>
            <person name="Ruytinx J."/>
            <person name="Rineau F."/>
            <person name="Colpaert J."/>
            <person name="Kohler A."/>
            <person name="Nagy L.G."/>
            <person name="Floudas D."/>
            <person name="Copeland A."/>
            <person name="Barry K.W."/>
            <person name="Cichocki N."/>
            <person name="Veneault-Fourrey C."/>
            <person name="LaButti K."/>
            <person name="Lindquist E.A."/>
            <person name="Lipzen A."/>
            <person name="Lundell T."/>
            <person name="Morin E."/>
            <person name="Murat C."/>
            <person name="Sun H."/>
            <person name="Tunlid A."/>
            <person name="Henrissat B."/>
            <person name="Grigoriev I.V."/>
            <person name="Hibbett D.S."/>
            <person name="Martin F."/>
            <person name="Nordberg H.P."/>
            <person name="Cantor M.N."/>
            <person name="Hua S.X."/>
        </authorList>
    </citation>
    <scope>NUCLEOTIDE SEQUENCE [LARGE SCALE GENOMIC DNA]</scope>
    <source>
        <strain evidence="1 2">UH-Slu-Lm8-n1</strain>
    </source>
</reference>
<dbReference type="SUPFAM" id="SSF63724">
    <property type="entry name" value="Cytolysin/lectin"/>
    <property type="match status" value="1"/>
</dbReference>
<evidence type="ECO:0000313" key="1">
    <source>
        <dbReference type="EMBL" id="KIK43197.1"/>
    </source>
</evidence>
<keyword evidence="2" id="KW-1185">Reference proteome</keyword>
<evidence type="ECO:0000313" key="2">
    <source>
        <dbReference type="Proteomes" id="UP000054485"/>
    </source>
</evidence>
<dbReference type="EMBL" id="KN835219">
    <property type="protein sequence ID" value="KIK43197.1"/>
    <property type="molecule type" value="Genomic_DNA"/>
</dbReference>
<organism evidence="1 2">
    <name type="scientific">Suillus luteus UH-Slu-Lm8-n1</name>
    <dbReference type="NCBI Taxonomy" id="930992"/>
    <lineage>
        <taxon>Eukaryota</taxon>
        <taxon>Fungi</taxon>
        <taxon>Dikarya</taxon>
        <taxon>Basidiomycota</taxon>
        <taxon>Agaricomycotina</taxon>
        <taxon>Agaricomycetes</taxon>
        <taxon>Agaricomycetidae</taxon>
        <taxon>Boletales</taxon>
        <taxon>Suillineae</taxon>
        <taxon>Suillaceae</taxon>
        <taxon>Suillus</taxon>
    </lineage>
</organism>
<protein>
    <submittedName>
        <fullName evidence="1">Unplaced genomic scaffold CY34scaffold_88, whole genome shotgun sequence</fullName>
    </submittedName>
</protein>
<dbReference type="Pfam" id="PF07367">
    <property type="entry name" value="FB_lectin"/>
    <property type="match status" value="1"/>
</dbReference>
<gene>
    <name evidence="1" type="ORF">CY34DRAFT_726824</name>
</gene>
<dbReference type="InterPro" id="IPR015926">
    <property type="entry name" value="Cytolysin/lectin"/>
</dbReference>
<dbReference type="OrthoDB" id="4791458at2759"/>
<proteinExistence type="predicted"/>
<dbReference type="STRING" id="930992.A0A0D0BA00"/>
<dbReference type="InterPro" id="IPR009960">
    <property type="entry name" value="Fruit_body_lectin_fun"/>
</dbReference>
<dbReference type="Proteomes" id="UP000054485">
    <property type="component" value="Unassembled WGS sequence"/>
</dbReference>
<dbReference type="HOGENOM" id="CLU_1797737_0_0_1"/>
<name>A0A0D0BA00_9AGAM</name>
<dbReference type="AlphaFoldDB" id="A0A0D0BA00"/>
<dbReference type="Gene3D" id="2.60.270.20">
    <property type="entry name" value="Cytolysin/lectin"/>
    <property type="match status" value="1"/>
</dbReference>